<proteinExistence type="predicted"/>
<feature type="compositionally biased region" description="Basic residues" evidence="1">
    <location>
        <begin position="138"/>
        <end position="150"/>
    </location>
</feature>
<keyword evidence="3" id="KW-1185">Reference proteome</keyword>
<protein>
    <submittedName>
        <fullName evidence="2">Uncharacterized protein</fullName>
    </submittedName>
</protein>
<evidence type="ECO:0000313" key="2">
    <source>
        <dbReference type="EMBL" id="KIP06480.1"/>
    </source>
</evidence>
<name>A0A0C3S9U4_PHLG1</name>
<gene>
    <name evidence="2" type="ORF">PHLGIDRAFT_35937</name>
</gene>
<feature type="region of interest" description="Disordered" evidence="1">
    <location>
        <begin position="24"/>
        <end position="88"/>
    </location>
</feature>
<evidence type="ECO:0000313" key="3">
    <source>
        <dbReference type="Proteomes" id="UP000053257"/>
    </source>
</evidence>
<accession>A0A0C3S9U4</accession>
<feature type="compositionally biased region" description="Polar residues" evidence="1">
    <location>
        <begin position="50"/>
        <end position="61"/>
    </location>
</feature>
<evidence type="ECO:0000256" key="1">
    <source>
        <dbReference type="SAM" id="MobiDB-lite"/>
    </source>
</evidence>
<reference evidence="2 3" key="1">
    <citation type="journal article" date="2014" name="PLoS Genet.">
        <title>Analysis of the Phlebiopsis gigantea genome, transcriptome and secretome provides insight into its pioneer colonization strategies of wood.</title>
        <authorList>
            <person name="Hori C."/>
            <person name="Ishida T."/>
            <person name="Igarashi K."/>
            <person name="Samejima M."/>
            <person name="Suzuki H."/>
            <person name="Master E."/>
            <person name="Ferreira P."/>
            <person name="Ruiz-Duenas F.J."/>
            <person name="Held B."/>
            <person name="Canessa P."/>
            <person name="Larrondo L.F."/>
            <person name="Schmoll M."/>
            <person name="Druzhinina I.S."/>
            <person name="Kubicek C.P."/>
            <person name="Gaskell J.A."/>
            <person name="Kersten P."/>
            <person name="St John F."/>
            <person name="Glasner J."/>
            <person name="Sabat G."/>
            <person name="Splinter BonDurant S."/>
            <person name="Syed K."/>
            <person name="Yadav J."/>
            <person name="Mgbeahuruike A.C."/>
            <person name="Kovalchuk A."/>
            <person name="Asiegbu F.O."/>
            <person name="Lackner G."/>
            <person name="Hoffmeister D."/>
            <person name="Rencoret J."/>
            <person name="Gutierrez A."/>
            <person name="Sun H."/>
            <person name="Lindquist E."/>
            <person name="Barry K."/>
            <person name="Riley R."/>
            <person name="Grigoriev I.V."/>
            <person name="Henrissat B."/>
            <person name="Kues U."/>
            <person name="Berka R.M."/>
            <person name="Martinez A.T."/>
            <person name="Covert S.F."/>
            <person name="Blanchette R.A."/>
            <person name="Cullen D."/>
        </authorList>
    </citation>
    <scope>NUCLEOTIDE SEQUENCE [LARGE SCALE GENOMIC DNA]</scope>
    <source>
        <strain evidence="2 3">11061_1 CR5-6</strain>
    </source>
</reference>
<dbReference type="AlphaFoldDB" id="A0A0C3S9U4"/>
<dbReference type="Proteomes" id="UP000053257">
    <property type="component" value="Unassembled WGS sequence"/>
</dbReference>
<organism evidence="2 3">
    <name type="scientific">Phlebiopsis gigantea (strain 11061_1 CR5-6)</name>
    <name type="common">White-rot fungus</name>
    <name type="synonym">Peniophora gigantea</name>
    <dbReference type="NCBI Taxonomy" id="745531"/>
    <lineage>
        <taxon>Eukaryota</taxon>
        <taxon>Fungi</taxon>
        <taxon>Dikarya</taxon>
        <taxon>Basidiomycota</taxon>
        <taxon>Agaricomycotina</taxon>
        <taxon>Agaricomycetes</taxon>
        <taxon>Polyporales</taxon>
        <taxon>Phanerochaetaceae</taxon>
        <taxon>Phlebiopsis</taxon>
    </lineage>
</organism>
<feature type="region of interest" description="Disordered" evidence="1">
    <location>
        <begin position="129"/>
        <end position="159"/>
    </location>
</feature>
<sequence>MSSPIAIPSTASSASLSAGLYVPVHRRGSSSPSPSTSRSPSPLPDTSTSWRTHSPSKSPSSAFRKHRKTPSNASHHSEPTHIPTQSMIPSITLPNTYSIQSLLALSSSPAPLAPEKVETLTQLLAFTVPSESTDKATPSRRRRTGRKGKKPQPQPIATVDVEKRRARHGTWGWPEHLTAEALAVHQHDLEAETWRHLSAVTVVA</sequence>
<dbReference type="EMBL" id="KN840517">
    <property type="protein sequence ID" value="KIP06480.1"/>
    <property type="molecule type" value="Genomic_DNA"/>
</dbReference>
<dbReference type="HOGENOM" id="CLU_1343700_0_0_1"/>
<feature type="compositionally biased region" description="Low complexity" evidence="1">
    <location>
        <begin position="29"/>
        <end position="49"/>
    </location>
</feature>